<dbReference type="PANTHER" id="PTHR13325">
    <property type="entry name" value="PROTEASE M50 MEMBRANE-BOUND TRANSCRIPTION FACTOR SITE 2 PROTEASE"/>
    <property type="match status" value="1"/>
</dbReference>
<evidence type="ECO:0000313" key="12">
    <source>
        <dbReference type="EMBL" id="KAF8786033.1"/>
    </source>
</evidence>
<evidence type="ECO:0000256" key="1">
    <source>
        <dbReference type="ARBA" id="ARBA00001350"/>
    </source>
</evidence>
<feature type="transmembrane region" description="Helical" evidence="10">
    <location>
        <begin position="28"/>
        <end position="48"/>
    </location>
</feature>
<feature type="transmembrane region" description="Helical" evidence="10">
    <location>
        <begin position="325"/>
        <end position="348"/>
    </location>
</feature>
<evidence type="ECO:0000256" key="10">
    <source>
        <dbReference type="SAM" id="Phobius"/>
    </source>
</evidence>
<evidence type="ECO:0000256" key="5">
    <source>
        <dbReference type="ARBA" id="ARBA00022692"/>
    </source>
</evidence>
<comment type="function">
    <text evidence="9">Zinc metalloprotease that mediates intramembrane proteolysis of proteins such as ATF6, ATF6B, SREBF1/SREBP1 and SREBF2/SREBP2. Catalyzes the second step in the proteolytic activation of the sterol regulatory element-binding proteins (SREBPs) SREBF1/SREBP1 and SREBF2/SREBP2: cleaves SREBPs within the first transmembrane segment, thereby releasing the N-terminal segment with a portion of the transmembrane segment attached. Mature N-terminal SREBP fragments shuttle to the nucleus and activate gene transcription. Also mediates the second step in the proteolytic activation of the cyclic AMP-dependent transcription factor ATF-6 (ATF6 and ATF6B). Involved in intramembrane proteolysis during bone formation. In astrocytes and osteoblasts, upon DNA damage and ER stress, mediates the second step of the regulated intramembrane proteolytic activation of the transcription factor CREB3L1, leading to the inhibition of cell-cycle progression.</text>
</comment>
<dbReference type="GO" id="GO:0012505">
    <property type="term" value="C:endomembrane system"/>
    <property type="evidence" value="ECO:0007669"/>
    <property type="project" value="UniProtKB-SubCell"/>
</dbReference>
<reference evidence="12" key="1">
    <citation type="journal article" date="2020" name="bioRxiv">
        <title>Chromosome-level reference genome of the European wasp spider Argiope bruennichi: a resource for studies on range expansion and evolutionary adaptation.</title>
        <authorList>
            <person name="Sheffer M.M."/>
            <person name="Hoppe A."/>
            <person name="Krehenwinkel H."/>
            <person name="Uhl G."/>
            <person name="Kuss A.W."/>
            <person name="Jensen L."/>
            <person name="Jensen C."/>
            <person name="Gillespie R.G."/>
            <person name="Hoff K.J."/>
            <person name="Prost S."/>
        </authorList>
    </citation>
    <scope>NUCLEOTIDE SEQUENCE</scope>
</reference>
<feature type="transmembrane region" description="Helical" evidence="10">
    <location>
        <begin position="68"/>
        <end position="90"/>
    </location>
</feature>
<evidence type="ECO:0000256" key="3">
    <source>
        <dbReference type="ARBA" id="ARBA00012347"/>
    </source>
</evidence>
<evidence type="ECO:0000256" key="8">
    <source>
        <dbReference type="ARBA" id="ARBA00032658"/>
    </source>
</evidence>
<dbReference type="GO" id="GO:0004222">
    <property type="term" value="F:metalloendopeptidase activity"/>
    <property type="evidence" value="ECO:0007669"/>
    <property type="project" value="InterPro"/>
</dbReference>
<gene>
    <name evidence="12" type="ORF">HNY73_011509</name>
</gene>
<evidence type="ECO:0000256" key="4">
    <source>
        <dbReference type="ARBA" id="ARBA00014400"/>
    </source>
</evidence>
<evidence type="ECO:0000256" key="7">
    <source>
        <dbReference type="ARBA" id="ARBA00023136"/>
    </source>
</evidence>
<dbReference type="Pfam" id="PF02163">
    <property type="entry name" value="Peptidase_M50"/>
    <property type="match status" value="1"/>
</dbReference>
<dbReference type="PRINTS" id="PR01000">
    <property type="entry name" value="SREBPS2PTASE"/>
</dbReference>
<dbReference type="InterPro" id="IPR008915">
    <property type="entry name" value="Peptidase_M50"/>
</dbReference>
<proteinExistence type="predicted"/>
<dbReference type="PANTHER" id="PTHR13325:SF3">
    <property type="entry name" value="MEMBRANE-BOUND TRANSCRIPTION FACTOR SITE-2 PROTEASE"/>
    <property type="match status" value="1"/>
</dbReference>
<evidence type="ECO:0000256" key="6">
    <source>
        <dbReference type="ARBA" id="ARBA00022989"/>
    </source>
</evidence>
<evidence type="ECO:0000313" key="13">
    <source>
        <dbReference type="Proteomes" id="UP000807504"/>
    </source>
</evidence>
<keyword evidence="5 10" id="KW-0812">Transmembrane</keyword>
<dbReference type="EC" id="3.4.24.85" evidence="3"/>
<protein>
    <recommendedName>
        <fullName evidence="4">Membrane-bound transcription factor site-2 protease</fullName>
        <ecNumber evidence="3">3.4.24.85</ecNumber>
    </recommendedName>
    <alternativeName>
        <fullName evidence="8">Endopeptidase S2P</fullName>
    </alternativeName>
</protein>
<dbReference type="Proteomes" id="UP000807504">
    <property type="component" value="Unassembled WGS sequence"/>
</dbReference>
<feature type="transmembrane region" description="Helical" evidence="10">
    <location>
        <begin position="278"/>
        <end position="300"/>
    </location>
</feature>
<feature type="transmembrane region" description="Helical" evidence="10">
    <location>
        <begin position="243"/>
        <end position="263"/>
    </location>
</feature>
<dbReference type="GO" id="GO:0016020">
    <property type="term" value="C:membrane"/>
    <property type="evidence" value="ECO:0007669"/>
    <property type="project" value="InterPro"/>
</dbReference>
<comment type="caution">
    <text evidence="12">The sequence shown here is derived from an EMBL/GenBank/DDBJ whole genome shotgun (WGS) entry which is preliminary data.</text>
</comment>
<reference evidence="12" key="2">
    <citation type="submission" date="2020-06" db="EMBL/GenBank/DDBJ databases">
        <authorList>
            <person name="Sheffer M."/>
        </authorList>
    </citation>
    <scope>NUCLEOTIDE SEQUENCE</scope>
</reference>
<evidence type="ECO:0000256" key="2">
    <source>
        <dbReference type="ARBA" id="ARBA00004127"/>
    </source>
</evidence>
<dbReference type="AlphaFoldDB" id="A0A8T0FAP2"/>
<comment type="subcellular location">
    <subcellularLocation>
        <location evidence="2">Endomembrane system</location>
        <topology evidence="2">Multi-pass membrane protein</topology>
    </subcellularLocation>
</comment>
<accession>A0A8T0FAP2</accession>
<dbReference type="InterPro" id="IPR001193">
    <property type="entry name" value="MBTPS2"/>
</dbReference>
<evidence type="ECO:0000259" key="11">
    <source>
        <dbReference type="Pfam" id="PF02163"/>
    </source>
</evidence>
<keyword evidence="6 10" id="KW-1133">Transmembrane helix</keyword>
<keyword evidence="13" id="KW-1185">Reference proteome</keyword>
<organism evidence="12 13">
    <name type="scientific">Argiope bruennichi</name>
    <name type="common">Wasp spider</name>
    <name type="synonym">Aranea bruennichi</name>
    <dbReference type="NCBI Taxonomy" id="94029"/>
    <lineage>
        <taxon>Eukaryota</taxon>
        <taxon>Metazoa</taxon>
        <taxon>Ecdysozoa</taxon>
        <taxon>Arthropoda</taxon>
        <taxon>Chelicerata</taxon>
        <taxon>Arachnida</taxon>
        <taxon>Araneae</taxon>
        <taxon>Araneomorphae</taxon>
        <taxon>Entelegynae</taxon>
        <taxon>Araneoidea</taxon>
        <taxon>Araneidae</taxon>
        <taxon>Argiope</taxon>
    </lineage>
</organism>
<evidence type="ECO:0000256" key="9">
    <source>
        <dbReference type="ARBA" id="ARBA00045828"/>
    </source>
</evidence>
<dbReference type="GO" id="GO:1905897">
    <property type="term" value="P:regulation of response to endoplasmic reticulum stress"/>
    <property type="evidence" value="ECO:0007669"/>
    <property type="project" value="TreeGrafter"/>
</dbReference>
<sequence length="358" mass="40563">MMTGLPYSCRLFPVHEFGHALAASREKVPIEGFGLAIFGIFPMAYVRMSVEHLRQINISQQLRIYSAGIWHNLVLAAVALALLSTSPFILKPLYQQGNGVTVIDVKQDSGLGQKGGLMKEDTLIGVNECLVQTENNWKSCIHQEYAKLQSGFCVHEAFYKKEDIAVKKNGTSSDCCPETNKNMCFRFSDHDLDQLMCLPARELAENAKMCVDHQDCWREFCLIPVLESKSERFLRIKLSSKRAVFYVGPIEEIFSSVAVSPWVSNYAAVCYADMFELLLGYIFSFSCGLAILNTIPLFWLDGNYIIECVINGYLKSFISEFSCRYMLIFTFKIVGCIGLLFSILISLLKFDIYKFNEF</sequence>
<name>A0A8T0FAP2_ARGBR</name>
<dbReference type="GO" id="GO:0031293">
    <property type="term" value="P:membrane protein intracellular domain proteolysis"/>
    <property type="evidence" value="ECO:0007669"/>
    <property type="project" value="TreeGrafter"/>
</dbReference>
<comment type="catalytic activity">
    <reaction evidence="1">
        <text>Cleaves several transcription factors that are type-2 transmembrane proteins within membrane-spanning domains. Known substrates include sterol regulatory element-binding protein (SREBP) -1, SREBP-2 and forms of the transcriptional activator ATF6. SREBP-2 is cleaved at the site 477-DRSRILL-|-CVLTFLCLSFNPLTSLLQWGGA-505. The residues Asn-Pro, 11 residues distal to the site of cleavage in the membrane-spanning domain, are important for cleavage by S2P endopeptidase. Replacement of either of these residues does not prevent cleavage, but there is no cleavage if both of these residues are replaced.</text>
        <dbReference type="EC" id="3.4.24.85"/>
    </reaction>
</comment>
<keyword evidence="7 10" id="KW-0472">Membrane</keyword>
<dbReference type="GO" id="GO:0005737">
    <property type="term" value="C:cytoplasm"/>
    <property type="evidence" value="ECO:0007669"/>
    <property type="project" value="TreeGrafter"/>
</dbReference>
<dbReference type="EMBL" id="JABXBU010000030">
    <property type="protein sequence ID" value="KAF8786033.1"/>
    <property type="molecule type" value="Genomic_DNA"/>
</dbReference>
<feature type="domain" description="Peptidase M50" evidence="11">
    <location>
        <begin position="13"/>
        <end position="320"/>
    </location>
</feature>